<dbReference type="InterPro" id="IPR044930">
    <property type="entry name" value="Homing_endonuclease_His-Me"/>
</dbReference>
<dbReference type="GO" id="GO:0004519">
    <property type="term" value="F:endonuclease activity"/>
    <property type="evidence" value="ECO:0007669"/>
    <property type="project" value="UniProtKB-KW"/>
</dbReference>
<proteinExistence type="predicted"/>
<dbReference type="EMBL" id="DQ525534">
    <property type="protein sequence ID" value="ABF71476.1"/>
    <property type="molecule type" value="Genomic_DNA"/>
</dbReference>
<accession>A3QSX4</accession>
<name>A3QSX4_9LECA</name>
<dbReference type="EMBL" id="DQ525533">
    <property type="protein sequence ID" value="ABF71475.1"/>
    <property type="molecule type" value="Genomic_DNA"/>
</dbReference>
<dbReference type="EMBL" id="DQ525532">
    <property type="protein sequence ID" value="ABF71474.1"/>
    <property type="molecule type" value="Genomic_DNA"/>
</dbReference>
<keyword evidence="2" id="KW-0255">Endonuclease</keyword>
<protein>
    <submittedName>
        <fullName evidence="2">Putative homing endonuclease</fullName>
    </submittedName>
</protein>
<feature type="domain" description="Zinc-binding loop region of homing endonuclease" evidence="1">
    <location>
        <begin position="124"/>
        <end position="253"/>
    </location>
</feature>
<organism evidence="2">
    <name type="scientific">Pleopsidium chlorophanum</name>
    <dbReference type="NCBI Taxonomy" id="247144"/>
    <lineage>
        <taxon>Eukaryota</taxon>
        <taxon>Fungi</taxon>
        <taxon>Dikarya</taxon>
        <taxon>Ascomycota</taxon>
        <taxon>Pezizomycotina</taxon>
        <taxon>Lecanoromycetes</taxon>
        <taxon>Acarosporomycetidae</taxon>
        <taxon>Acarosporales</taxon>
        <taxon>Acarosporaceae</taxon>
        <taxon>Pleopsidium</taxon>
    </lineage>
</organism>
<dbReference type="InterPro" id="IPR008704">
    <property type="entry name" value="Endonuclease_Zinc-binding_loop"/>
</dbReference>
<dbReference type="EMBL" id="DQ525539">
    <property type="protein sequence ID" value="ABF71481.1"/>
    <property type="molecule type" value="Genomic_DNA"/>
</dbReference>
<dbReference type="AlphaFoldDB" id="A3QSX4"/>
<dbReference type="EMBL" id="DQ525540">
    <property type="protein sequence ID" value="ABF71482.1"/>
    <property type="molecule type" value="Genomic_DNA"/>
</dbReference>
<keyword evidence="2" id="KW-0540">Nuclease</keyword>
<evidence type="ECO:0000313" key="2">
    <source>
        <dbReference type="EMBL" id="ABF71473.1"/>
    </source>
</evidence>
<evidence type="ECO:0000259" key="1">
    <source>
        <dbReference type="Pfam" id="PF05551"/>
    </source>
</evidence>
<dbReference type="Pfam" id="PF05551">
    <property type="entry name" value="zf-His_Me_endon"/>
    <property type="match status" value="1"/>
</dbReference>
<dbReference type="SUPFAM" id="SSF54060">
    <property type="entry name" value="His-Me finger endonucleases"/>
    <property type="match status" value="1"/>
</dbReference>
<dbReference type="InterPro" id="IPR044925">
    <property type="entry name" value="His-Me_finger_sf"/>
</dbReference>
<dbReference type="EMBL" id="DQ525531">
    <property type="protein sequence ID" value="ABF71473.1"/>
    <property type="molecule type" value="Genomic_DNA"/>
</dbReference>
<dbReference type="EMBL" id="DQ525535">
    <property type="protein sequence ID" value="ABF71477.1"/>
    <property type="molecule type" value="Genomic_DNA"/>
</dbReference>
<dbReference type="Gene3D" id="3.90.75.10">
    <property type="entry name" value="Homing Intron 3 (I-ppo) Encoded Endonuclease, Chain A"/>
    <property type="match status" value="1"/>
</dbReference>
<keyword evidence="2" id="KW-0378">Hydrolase</keyword>
<sequence length="256" mass="28896">MSQESPITEESARRERLAAFQSVISTKPADPSAALERLGKYRNFCEKQFGFLWGFVRDLQAQLAPPSSAQRPDTSDSARGHALEWLLDLTTYPHNSSAYDAITVAEALRVCNEHRHQVMGPLGCWESNLAGRPNSGYQRVNLRNTVINGRKAEVQIYLHQLTLIADNRRGELMAAVLESELAMECSHLCHNGRCFRPSHLVVEPRAENKERQTCNGHFIIKHGGMTYNPCRHGFGSLRRDCLLPVKVVPDGYHYNR</sequence>
<dbReference type="EMBL" id="DQ525551">
    <property type="protein sequence ID" value="ABF71492.1"/>
    <property type="molecule type" value="Genomic_DNA"/>
</dbReference>
<reference evidence="2" key="1">
    <citation type="journal article" date="2007" name="J. Mol. Evol.">
        <title>Evolution of Pleopsidium (lichenized Ascomycota) S943 group I introns and the phylogeography of an intron-encoded putative homing endonuclease.</title>
        <authorList>
            <person name="Reeb V."/>
            <person name="Haugen P."/>
            <person name="Bhattacharya D."/>
            <person name="Lutzoni F."/>
        </authorList>
    </citation>
    <scope>NUCLEOTIDE SEQUENCE</scope>
</reference>